<protein>
    <recommendedName>
        <fullName evidence="2">Thromboxane A2 receptor</fullName>
    </recommendedName>
    <alternativeName>
        <fullName evidence="13">Prostanoid TP receptor</fullName>
    </alternativeName>
</protein>
<evidence type="ECO:0000256" key="1">
    <source>
        <dbReference type="ARBA" id="ARBA00004651"/>
    </source>
</evidence>
<evidence type="ECO:0000256" key="2">
    <source>
        <dbReference type="ARBA" id="ARBA00017628"/>
    </source>
</evidence>
<dbReference type="PROSITE" id="PS00237">
    <property type="entry name" value="G_PROTEIN_RECEP_F1_1"/>
    <property type="match status" value="1"/>
</dbReference>
<feature type="transmembrane region" description="Helical" evidence="14">
    <location>
        <begin position="166"/>
        <end position="186"/>
    </location>
</feature>
<dbReference type="GO" id="GO:0007204">
    <property type="term" value="P:positive regulation of cytosolic calcium ion concentration"/>
    <property type="evidence" value="ECO:0007669"/>
    <property type="project" value="TreeGrafter"/>
</dbReference>
<keyword evidence="17" id="KW-1185">Reference proteome</keyword>
<gene>
    <name evidence="16" type="ORF">AGOR_G00196430</name>
</gene>
<keyword evidence="10" id="KW-0675">Receptor</keyword>
<comment type="subcellular location">
    <subcellularLocation>
        <location evidence="1">Cell membrane</location>
        <topology evidence="1">Multi-pass membrane protein</topology>
    </subcellularLocation>
</comment>
<dbReference type="Pfam" id="PF00001">
    <property type="entry name" value="7tm_1"/>
    <property type="match status" value="1"/>
</dbReference>
<evidence type="ECO:0000256" key="5">
    <source>
        <dbReference type="ARBA" id="ARBA00022692"/>
    </source>
</evidence>
<dbReference type="InterPro" id="IPR000276">
    <property type="entry name" value="GPCR_Rhodpsn"/>
</dbReference>
<feature type="transmembrane region" description="Helical" evidence="14">
    <location>
        <begin position="77"/>
        <end position="102"/>
    </location>
</feature>
<evidence type="ECO:0000313" key="16">
    <source>
        <dbReference type="EMBL" id="KAI1886504.1"/>
    </source>
</evidence>
<comment type="caution">
    <text evidence="16">The sequence shown here is derived from an EMBL/GenBank/DDBJ whole genome shotgun (WGS) entry which is preliminary data.</text>
</comment>
<keyword evidence="4" id="KW-0597">Phosphoprotein</keyword>
<evidence type="ECO:0000256" key="9">
    <source>
        <dbReference type="ARBA" id="ARBA00023157"/>
    </source>
</evidence>
<feature type="domain" description="G-protein coupled receptors family 1 profile" evidence="15">
    <location>
        <begin position="12"/>
        <end position="288"/>
    </location>
</feature>
<dbReference type="PANTHER" id="PTHR11866:SF33">
    <property type="entry name" value="THROMBOXANE A2 RECEPTOR"/>
    <property type="match status" value="1"/>
</dbReference>
<feature type="transmembrane region" description="Helical" evidence="14">
    <location>
        <begin position="35"/>
        <end position="57"/>
    </location>
</feature>
<dbReference type="GO" id="GO:0005886">
    <property type="term" value="C:plasma membrane"/>
    <property type="evidence" value="ECO:0007669"/>
    <property type="project" value="UniProtKB-SubCell"/>
</dbReference>
<keyword evidence="6 14" id="KW-1133">Transmembrane helix</keyword>
<dbReference type="PRINTS" id="PR00429">
    <property type="entry name" value="THROMBOXANER"/>
</dbReference>
<evidence type="ECO:0000256" key="3">
    <source>
        <dbReference type="ARBA" id="ARBA00022475"/>
    </source>
</evidence>
<evidence type="ECO:0000256" key="8">
    <source>
        <dbReference type="ARBA" id="ARBA00023136"/>
    </source>
</evidence>
<evidence type="ECO:0000259" key="15">
    <source>
        <dbReference type="PROSITE" id="PS50262"/>
    </source>
</evidence>
<accession>A0A8T3CTA9</accession>
<dbReference type="PROSITE" id="PS50262">
    <property type="entry name" value="G_PROTEIN_RECEP_F1_2"/>
    <property type="match status" value="1"/>
</dbReference>
<keyword evidence="12" id="KW-0807">Transducer</keyword>
<evidence type="ECO:0000256" key="7">
    <source>
        <dbReference type="ARBA" id="ARBA00023040"/>
    </source>
</evidence>
<dbReference type="GO" id="GO:0004960">
    <property type="term" value="F:thromboxane receptor activity"/>
    <property type="evidence" value="ECO:0007669"/>
    <property type="project" value="InterPro"/>
</dbReference>
<evidence type="ECO:0000256" key="6">
    <source>
        <dbReference type="ARBA" id="ARBA00022989"/>
    </source>
</evidence>
<dbReference type="FunFam" id="1.20.1070.10:FF:000163">
    <property type="entry name" value="Thromboxane A2 receptor"/>
    <property type="match status" value="1"/>
</dbReference>
<dbReference type="EMBL" id="JAERUA010000019">
    <property type="protein sequence ID" value="KAI1886504.1"/>
    <property type="molecule type" value="Genomic_DNA"/>
</dbReference>
<keyword evidence="8 14" id="KW-0472">Membrane</keyword>
<dbReference type="InterPro" id="IPR017452">
    <property type="entry name" value="GPCR_Rhodpsn_7TM"/>
</dbReference>
<evidence type="ECO:0000256" key="11">
    <source>
        <dbReference type="ARBA" id="ARBA00023180"/>
    </source>
</evidence>
<keyword evidence="5 14" id="KW-0812">Transmembrane</keyword>
<proteinExistence type="predicted"/>
<keyword evidence="7" id="KW-0297">G-protein coupled receptor</keyword>
<dbReference type="AlphaFoldDB" id="A0A8T3CTA9"/>
<dbReference type="InterPro" id="IPR008365">
    <property type="entry name" value="Prostanoid_rcpt"/>
</dbReference>
<evidence type="ECO:0000313" key="17">
    <source>
        <dbReference type="Proteomes" id="UP000829720"/>
    </source>
</evidence>
<dbReference type="SUPFAM" id="SSF81321">
    <property type="entry name" value="Family A G protein-coupled receptor-like"/>
    <property type="match status" value="1"/>
</dbReference>
<dbReference type="Gene3D" id="1.20.1070.10">
    <property type="entry name" value="Rhodopsin 7-helix transmembrane proteins"/>
    <property type="match status" value="1"/>
</dbReference>
<evidence type="ECO:0000256" key="12">
    <source>
        <dbReference type="ARBA" id="ARBA00023224"/>
    </source>
</evidence>
<dbReference type="GO" id="GO:0007189">
    <property type="term" value="P:adenylate cyclase-activating G protein-coupled receptor signaling pathway"/>
    <property type="evidence" value="ECO:0007669"/>
    <property type="project" value="TreeGrafter"/>
</dbReference>
<dbReference type="PANTHER" id="PTHR11866">
    <property type="entry name" value="G-PROTEIN COUPLED RECEPTOR FAMILY 1 MEMBER"/>
    <property type="match status" value="1"/>
</dbReference>
<name>A0A8T3CTA9_9TELE</name>
<keyword evidence="9" id="KW-1015">Disulfide bond</keyword>
<dbReference type="OrthoDB" id="5959154at2759"/>
<evidence type="ECO:0000256" key="13">
    <source>
        <dbReference type="ARBA" id="ARBA00029815"/>
    </source>
</evidence>
<feature type="transmembrane region" description="Helical" evidence="14">
    <location>
        <begin position="123"/>
        <end position="146"/>
    </location>
</feature>
<reference evidence="16" key="1">
    <citation type="submission" date="2021-01" db="EMBL/GenBank/DDBJ databases">
        <authorList>
            <person name="Zahm M."/>
            <person name="Roques C."/>
            <person name="Cabau C."/>
            <person name="Klopp C."/>
            <person name="Donnadieu C."/>
            <person name="Jouanno E."/>
            <person name="Lampietro C."/>
            <person name="Louis A."/>
            <person name="Herpin A."/>
            <person name="Echchiki A."/>
            <person name="Berthelot C."/>
            <person name="Parey E."/>
            <person name="Roest-Crollius H."/>
            <person name="Braasch I."/>
            <person name="Postlethwait J."/>
            <person name="Bobe J."/>
            <person name="Montfort J."/>
            <person name="Bouchez O."/>
            <person name="Begum T."/>
            <person name="Mejri S."/>
            <person name="Adams A."/>
            <person name="Chen W.-J."/>
            <person name="Guiguen Y."/>
        </authorList>
    </citation>
    <scope>NUCLEOTIDE SEQUENCE</scope>
    <source>
        <tissue evidence="16">Blood</tissue>
    </source>
</reference>
<sequence>MTCLTMTLGSLSNLAALAVLARSSARFRRRAKAPFLLLTGSLLLTDLAGHLIPGALALHLARGGQGWAGKGTWLCQVFGACMVFFGLCPLLLGGAMAVERCLGITRPLLHAAVATAGHARRAVALLASLAMLLALLPLVAVGGYTPQFPGTWCFLPVHMPPSAADAGLVLAFSGLGLAALALSLLCNSLSGLALLQARLGPSGAQPGRGHGSGRGHHGDRARLPLPSPPRALDVEMMGQLAGITLVSCVCWTPFLWIGPGHGAPPYERQVLLGLRLASWNQILDPWVYILLRRAVLRRVFRLLQPQRSSFTHTHSSSCADSNRTDTCLRRHTQSQH</sequence>
<dbReference type="GO" id="GO:0006954">
    <property type="term" value="P:inflammatory response"/>
    <property type="evidence" value="ECO:0007669"/>
    <property type="project" value="TreeGrafter"/>
</dbReference>
<evidence type="ECO:0000256" key="10">
    <source>
        <dbReference type="ARBA" id="ARBA00023170"/>
    </source>
</evidence>
<dbReference type="Proteomes" id="UP000829720">
    <property type="component" value="Unassembled WGS sequence"/>
</dbReference>
<organism evidence="16 17">
    <name type="scientific">Albula goreensis</name>
    <dbReference type="NCBI Taxonomy" id="1534307"/>
    <lineage>
        <taxon>Eukaryota</taxon>
        <taxon>Metazoa</taxon>
        <taxon>Chordata</taxon>
        <taxon>Craniata</taxon>
        <taxon>Vertebrata</taxon>
        <taxon>Euteleostomi</taxon>
        <taxon>Actinopterygii</taxon>
        <taxon>Neopterygii</taxon>
        <taxon>Teleostei</taxon>
        <taxon>Albuliformes</taxon>
        <taxon>Albulidae</taxon>
        <taxon>Albula</taxon>
    </lineage>
</organism>
<evidence type="ECO:0000256" key="4">
    <source>
        <dbReference type="ARBA" id="ARBA00022553"/>
    </source>
</evidence>
<keyword evidence="3" id="KW-1003">Cell membrane</keyword>
<keyword evidence="11" id="KW-0325">Glycoprotein</keyword>
<dbReference type="GO" id="GO:0004957">
    <property type="term" value="F:prostaglandin E receptor activity"/>
    <property type="evidence" value="ECO:0007669"/>
    <property type="project" value="TreeGrafter"/>
</dbReference>
<evidence type="ECO:0000256" key="14">
    <source>
        <dbReference type="SAM" id="Phobius"/>
    </source>
</evidence>
<dbReference type="PRINTS" id="PR01788">
    <property type="entry name" value="PROSTANOIDR"/>
</dbReference>
<dbReference type="InterPro" id="IPR001105">
    <property type="entry name" value="Thbox_rcpt"/>
</dbReference>